<reference evidence="3 4" key="1">
    <citation type="submission" date="2024-01" db="EMBL/GenBank/DDBJ databases">
        <title>Complete genome of Cladobotryum mycophilum ATHUM6906.</title>
        <authorList>
            <person name="Christinaki A.C."/>
            <person name="Myridakis A.I."/>
            <person name="Kouvelis V.N."/>
        </authorList>
    </citation>
    <scope>NUCLEOTIDE SEQUENCE [LARGE SCALE GENOMIC DNA]</scope>
    <source>
        <strain evidence="3 4">ATHUM6906</strain>
    </source>
</reference>
<name>A0ABR0S8R8_9HYPO</name>
<dbReference type="SUPFAM" id="SSF57567">
    <property type="entry name" value="Serine protease inhibitors"/>
    <property type="match status" value="1"/>
</dbReference>
<evidence type="ECO:0000313" key="3">
    <source>
        <dbReference type="EMBL" id="KAK5988498.1"/>
    </source>
</evidence>
<evidence type="ECO:0000313" key="4">
    <source>
        <dbReference type="Proteomes" id="UP001338125"/>
    </source>
</evidence>
<comment type="caution">
    <text evidence="3">The sequence shown here is derived from an EMBL/GenBank/DDBJ whole genome shotgun (WGS) entry which is preliminary data.</text>
</comment>
<dbReference type="Pfam" id="PF01826">
    <property type="entry name" value="TIL"/>
    <property type="match status" value="1"/>
</dbReference>
<evidence type="ECO:0000259" key="2">
    <source>
        <dbReference type="Pfam" id="PF01826"/>
    </source>
</evidence>
<protein>
    <recommendedName>
        <fullName evidence="2">TIL domain-containing protein</fullName>
    </recommendedName>
</protein>
<organism evidence="3 4">
    <name type="scientific">Cladobotryum mycophilum</name>
    <dbReference type="NCBI Taxonomy" id="491253"/>
    <lineage>
        <taxon>Eukaryota</taxon>
        <taxon>Fungi</taxon>
        <taxon>Dikarya</taxon>
        <taxon>Ascomycota</taxon>
        <taxon>Pezizomycotina</taxon>
        <taxon>Sordariomycetes</taxon>
        <taxon>Hypocreomycetidae</taxon>
        <taxon>Hypocreales</taxon>
        <taxon>Hypocreaceae</taxon>
        <taxon>Cladobotryum</taxon>
    </lineage>
</organism>
<accession>A0ABR0S8R8</accession>
<dbReference type="InterPro" id="IPR002919">
    <property type="entry name" value="TIL_dom"/>
</dbReference>
<keyword evidence="1" id="KW-0732">Signal</keyword>
<dbReference type="Proteomes" id="UP001338125">
    <property type="component" value="Unassembled WGS sequence"/>
</dbReference>
<dbReference type="InterPro" id="IPR036084">
    <property type="entry name" value="Ser_inhib-like_sf"/>
</dbReference>
<feature type="signal peptide" evidence="1">
    <location>
        <begin position="1"/>
        <end position="18"/>
    </location>
</feature>
<dbReference type="Gene3D" id="2.10.25.10">
    <property type="entry name" value="Laminin"/>
    <property type="match status" value="1"/>
</dbReference>
<feature type="chain" id="PRO_5046222895" description="TIL domain-containing protein" evidence="1">
    <location>
        <begin position="19"/>
        <end position="121"/>
    </location>
</feature>
<evidence type="ECO:0000256" key="1">
    <source>
        <dbReference type="SAM" id="SignalP"/>
    </source>
</evidence>
<feature type="domain" description="TIL" evidence="2">
    <location>
        <begin position="29"/>
        <end position="82"/>
    </location>
</feature>
<sequence length="121" mass="13344">MPSPTALPLFSLIWVFLGLPLELEYPVDCPSNLVYSECVERIESCIGPLEDLHGHCLGGCVCDVGYIFDPIRSHECILPQDCPTTIYDRINRSSHHADILSDVLDLLRAKGSEADGNSRST</sequence>
<dbReference type="CDD" id="cd19941">
    <property type="entry name" value="TIL"/>
    <property type="match status" value="1"/>
</dbReference>
<proteinExistence type="predicted"/>
<dbReference type="EMBL" id="JAVFKD010000015">
    <property type="protein sequence ID" value="KAK5988498.1"/>
    <property type="molecule type" value="Genomic_DNA"/>
</dbReference>
<gene>
    <name evidence="3" type="ORF">PT974_09981</name>
</gene>
<keyword evidence="4" id="KW-1185">Reference proteome</keyword>